<comment type="subcellular location">
    <subcellularLocation>
        <location evidence="1">Membrane</location>
        <topology evidence="1">Multi-pass membrane protein</topology>
    </subcellularLocation>
</comment>
<evidence type="ECO:0000256" key="3">
    <source>
        <dbReference type="ARBA" id="ARBA00022989"/>
    </source>
</evidence>
<dbReference type="Pfam" id="PF09685">
    <property type="entry name" value="MamF_MmsF"/>
    <property type="match status" value="1"/>
</dbReference>
<evidence type="ECO:0000256" key="4">
    <source>
        <dbReference type="ARBA" id="ARBA00023136"/>
    </source>
</evidence>
<accession>A0AAV3T969</accession>
<evidence type="ECO:0000313" key="7">
    <source>
        <dbReference type="Proteomes" id="UP001500420"/>
    </source>
</evidence>
<feature type="transmembrane region" description="Helical" evidence="5">
    <location>
        <begin position="77"/>
        <end position="99"/>
    </location>
</feature>
<feature type="transmembrane region" description="Helical" evidence="5">
    <location>
        <begin position="49"/>
        <end position="71"/>
    </location>
</feature>
<evidence type="ECO:0000256" key="2">
    <source>
        <dbReference type="ARBA" id="ARBA00022692"/>
    </source>
</evidence>
<evidence type="ECO:0008006" key="8">
    <source>
        <dbReference type="Google" id="ProtNLM"/>
    </source>
</evidence>
<keyword evidence="2 5" id="KW-0812">Transmembrane</keyword>
<comment type="caution">
    <text evidence="6">The sequence shown here is derived from an EMBL/GenBank/DDBJ whole genome shotgun (WGS) entry which is preliminary data.</text>
</comment>
<gene>
    <name evidence="6" type="ORF">GCM10009020_18540</name>
</gene>
<dbReference type="InterPro" id="IPR019109">
    <property type="entry name" value="MamF_MmsF"/>
</dbReference>
<feature type="transmembrane region" description="Helical" evidence="5">
    <location>
        <begin position="12"/>
        <end position="37"/>
    </location>
</feature>
<name>A0AAV3T969_9EURY</name>
<reference evidence="6 7" key="1">
    <citation type="journal article" date="2019" name="Int. J. Syst. Evol. Microbiol.">
        <title>The Global Catalogue of Microorganisms (GCM) 10K type strain sequencing project: providing services to taxonomists for standard genome sequencing and annotation.</title>
        <authorList>
            <consortium name="The Broad Institute Genomics Platform"/>
            <consortium name="The Broad Institute Genome Sequencing Center for Infectious Disease"/>
            <person name="Wu L."/>
            <person name="Ma J."/>
        </authorList>
    </citation>
    <scope>NUCLEOTIDE SEQUENCE [LARGE SCALE GENOMIC DNA]</scope>
    <source>
        <strain evidence="6 7">JCM 16328</strain>
    </source>
</reference>
<dbReference type="EMBL" id="BAAADV010000003">
    <property type="protein sequence ID" value="GAA0672193.1"/>
    <property type="molecule type" value="Genomic_DNA"/>
</dbReference>
<keyword evidence="7" id="KW-1185">Reference proteome</keyword>
<keyword evidence="4 5" id="KW-0472">Membrane</keyword>
<evidence type="ECO:0000256" key="5">
    <source>
        <dbReference type="SAM" id="Phobius"/>
    </source>
</evidence>
<proteinExistence type="predicted"/>
<protein>
    <recommendedName>
        <fullName evidence="8">DUF4870 domain-containing protein</fullName>
    </recommendedName>
</protein>
<evidence type="ECO:0000313" key="6">
    <source>
        <dbReference type="EMBL" id="GAA0672193.1"/>
    </source>
</evidence>
<sequence>MGQTETTDGETSILAVVVHLFGLFYSVVGAGIVYLLASDEFTKTNARNALNWHIFFLVVATILGGLALAGLGGALGALLVLGVGVLVLLDTAFCIWATYKAVDGTAWTYPIAPEFV</sequence>
<dbReference type="Proteomes" id="UP001500420">
    <property type="component" value="Unassembled WGS sequence"/>
</dbReference>
<keyword evidence="3 5" id="KW-1133">Transmembrane helix</keyword>
<organism evidence="6 7">
    <name type="scientific">Natronoarchaeum mannanilyticum</name>
    <dbReference type="NCBI Taxonomy" id="926360"/>
    <lineage>
        <taxon>Archaea</taxon>
        <taxon>Methanobacteriati</taxon>
        <taxon>Methanobacteriota</taxon>
        <taxon>Stenosarchaea group</taxon>
        <taxon>Halobacteria</taxon>
        <taxon>Halobacteriales</taxon>
        <taxon>Natronoarchaeaceae</taxon>
    </lineage>
</organism>
<dbReference type="AlphaFoldDB" id="A0AAV3T969"/>
<evidence type="ECO:0000256" key="1">
    <source>
        <dbReference type="ARBA" id="ARBA00004141"/>
    </source>
</evidence>
<dbReference type="RefSeq" id="WP_343773713.1">
    <property type="nucleotide sequence ID" value="NZ_BAAADV010000003.1"/>
</dbReference>